<proteinExistence type="predicted"/>
<evidence type="ECO:0000313" key="1">
    <source>
        <dbReference type="EMBL" id="KER23602.1"/>
    </source>
</evidence>
<protein>
    <submittedName>
        <fullName evidence="1">Uncharacterized protein</fullName>
    </submittedName>
</protein>
<dbReference type="Proteomes" id="UP000054324">
    <property type="component" value="Unassembled WGS sequence"/>
</dbReference>
<keyword evidence="2" id="KW-1185">Reference proteome</keyword>
<dbReference type="GeneID" id="20322722"/>
<reference evidence="1 2" key="1">
    <citation type="submission" date="2013-11" db="EMBL/GenBank/DDBJ databases">
        <title>Opisthorchis viverrini - life in the bile duct.</title>
        <authorList>
            <person name="Young N.D."/>
            <person name="Nagarajan N."/>
            <person name="Lin S.J."/>
            <person name="Korhonen P.K."/>
            <person name="Jex A.R."/>
            <person name="Hall R.S."/>
            <person name="Safavi-Hemami H."/>
            <person name="Kaewkong W."/>
            <person name="Bertrand D."/>
            <person name="Gao S."/>
            <person name="Seet Q."/>
            <person name="Wongkham S."/>
            <person name="Teh B.T."/>
            <person name="Wongkham C."/>
            <person name="Intapan P.M."/>
            <person name="Maleewong W."/>
            <person name="Yang X."/>
            <person name="Hu M."/>
            <person name="Wang Z."/>
            <person name="Hofmann A."/>
            <person name="Sternberg P.W."/>
            <person name="Tan P."/>
            <person name="Wang J."/>
            <person name="Gasser R.B."/>
        </authorList>
    </citation>
    <scope>NUCLEOTIDE SEQUENCE [LARGE SCALE GENOMIC DNA]</scope>
</reference>
<gene>
    <name evidence="1" type="ORF">T265_08543</name>
</gene>
<organism evidence="1 2">
    <name type="scientific">Opisthorchis viverrini</name>
    <name type="common">Southeast Asian liver fluke</name>
    <dbReference type="NCBI Taxonomy" id="6198"/>
    <lineage>
        <taxon>Eukaryota</taxon>
        <taxon>Metazoa</taxon>
        <taxon>Spiralia</taxon>
        <taxon>Lophotrochozoa</taxon>
        <taxon>Platyhelminthes</taxon>
        <taxon>Trematoda</taxon>
        <taxon>Digenea</taxon>
        <taxon>Opisthorchiida</taxon>
        <taxon>Opisthorchiata</taxon>
        <taxon>Opisthorchiidae</taxon>
        <taxon>Opisthorchis</taxon>
    </lineage>
</organism>
<dbReference type="KEGG" id="ovi:T265_08543"/>
<dbReference type="CTD" id="20322722"/>
<dbReference type="RefSeq" id="XP_009172644.1">
    <property type="nucleotide sequence ID" value="XM_009174380.1"/>
</dbReference>
<dbReference type="AlphaFoldDB" id="A0A074ZD72"/>
<sequence>MTKTWHLQFIFRVKCGTRGLCAMDWVPEFRSNYAVHVRLRRPEFVRTKEREKRLGEFLYFV</sequence>
<accession>A0A074ZD72</accession>
<dbReference type="EMBL" id="KL596843">
    <property type="protein sequence ID" value="KER23602.1"/>
    <property type="molecule type" value="Genomic_DNA"/>
</dbReference>
<evidence type="ECO:0000313" key="2">
    <source>
        <dbReference type="Proteomes" id="UP000054324"/>
    </source>
</evidence>
<name>A0A074ZD72_OPIVI</name>